<organism evidence="5 6">
    <name type="scientific">Kitasatospora terrestris</name>
    <dbReference type="NCBI Taxonomy" id="258051"/>
    <lineage>
        <taxon>Bacteria</taxon>
        <taxon>Bacillati</taxon>
        <taxon>Actinomycetota</taxon>
        <taxon>Actinomycetes</taxon>
        <taxon>Kitasatosporales</taxon>
        <taxon>Streptomycetaceae</taxon>
        <taxon>Kitasatospora</taxon>
    </lineage>
</organism>
<evidence type="ECO:0000313" key="5">
    <source>
        <dbReference type="EMBL" id="GAA4867909.1"/>
    </source>
</evidence>
<comment type="caution">
    <text evidence="5">The sequence shown here is derived from an EMBL/GenBank/DDBJ whole genome shotgun (WGS) entry which is preliminary data.</text>
</comment>
<dbReference type="PANTHER" id="PTHR38011">
    <property type="entry name" value="DIHYDROFOLATE REDUCTASE FAMILY PROTEIN (AFU_ORTHOLOGUE AFUA_8G06820)"/>
    <property type="match status" value="1"/>
</dbReference>
<dbReference type="EMBL" id="BAABIS010000001">
    <property type="protein sequence ID" value="GAA4867909.1"/>
    <property type="molecule type" value="Genomic_DNA"/>
</dbReference>
<dbReference type="PANTHER" id="PTHR38011:SF7">
    <property type="entry name" value="2,5-DIAMINO-6-RIBOSYLAMINO-4(3H)-PYRIMIDINONE 5'-PHOSPHATE REDUCTASE"/>
    <property type="match status" value="1"/>
</dbReference>
<dbReference type="Proteomes" id="UP001501752">
    <property type="component" value="Unassembled WGS sequence"/>
</dbReference>
<evidence type="ECO:0000256" key="2">
    <source>
        <dbReference type="ARBA" id="ARBA00022857"/>
    </source>
</evidence>
<dbReference type="RefSeq" id="WP_345699390.1">
    <property type="nucleotide sequence ID" value="NZ_BAABIS010000001.1"/>
</dbReference>
<keyword evidence="2" id="KW-0521">NADP</keyword>
<accession>A0ABP9E703</accession>
<evidence type="ECO:0000256" key="3">
    <source>
        <dbReference type="ARBA" id="ARBA00023002"/>
    </source>
</evidence>
<dbReference type="InterPro" id="IPR024072">
    <property type="entry name" value="DHFR-like_dom_sf"/>
</dbReference>
<dbReference type="InterPro" id="IPR050765">
    <property type="entry name" value="Riboflavin_Biosynth_HTPR"/>
</dbReference>
<name>A0ABP9E703_9ACTN</name>
<evidence type="ECO:0000256" key="1">
    <source>
        <dbReference type="ARBA" id="ARBA00005104"/>
    </source>
</evidence>
<feature type="domain" description="Bacterial bifunctional deaminase-reductase C-terminal" evidence="4">
    <location>
        <begin position="37"/>
        <end position="237"/>
    </location>
</feature>
<keyword evidence="3" id="KW-0560">Oxidoreductase</keyword>
<dbReference type="InterPro" id="IPR002734">
    <property type="entry name" value="RibDG_C"/>
</dbReference>
<gene>
    <name evidence="5" type="ORF">GCM10023235_53140</name>
</gene>
<dbReference type="SUPFAM" id="SSF53597">
    <property type="entry name" value="Dihydrofolate reductase-like"/>
    <property type="match status" value="1"/>
</dbReference>
<sequence length="260" mass="27666">MQLLINPLDVPVNDPWALESLARLYAYPDEVREGRSWLRANMVSGLDGAANLAGLSEGLSGAADKRIFGVLRALADVVLVGAETVRAEGYRPGRARAEFAEARRAAGQPPAPVIAVVTRSLALDLDSALFTEPLVRTVVITTEDAPAERLAAVARTADVITAGEGSVDLPRAVAELAGRGWNRQLTEGGPRLLGQVAADGLLDELCLSLAPLVTGGDSPRIVKGPQMPDTHRMRLVSLIEQKGFLFTRYLRPAHPAPVSE</sequence>
<evidence type="ECO:0000313" key="6">
    <source>
        <dbReference type="Proteomes" id="UP001501752"/>
    </source>
</evidence>
<protein>
    <submittedName>
        <fullName evidence="5">Pyrimidine reductase family protein</fullName>
    </submittedName>
</protein>
<keyword evidence="6" id="KW-1185">Reference proteome</keyword>
<evidence type="ECO:0000259" key="4">
    <source>
        <dbReference type="Pfam" id="PF01872"/>
    </source>
</evidence>
<reference evidence="6" key="1">
    <citation type="journal article" date="2019" name="Int. J. Syst. Evol. Microbiol.">
        <title>The Global Catalogue of Microorganisms (GCM) 10K type strain sequencing project: providing services to taxonomists for standard genome sequencing and annotation.</title>
        <authorList>
            <consortium name="The Broad Institute Genomics Platform"/>
            <consortium name="The Broad Institute Genome Sequencing Center for Infectious Disease"/>
            <person name="Wu L."/>
            <person name="Ma J."/>
        </authorList>
    </citation>
    <scope>NUCLEOTIDE SEQUENCE [LARGE SCALE GENOMIC DNA]</scope>
    <source>
        <strain evidence="6">JCM 13006</strain>
    </source>
</reference>
<dbReference type="Gene3D" id="3.40.430.10">
    <property type="entry name" value="Dihydrofolate Reductase, subunit A"/>
    <property type="match status" value="1"/>
</dbReference>
<dbReference type="Pfam" id="PF01872">
    <property type="entry name" value="RibD_C"/>
    <property type="match status" value="1"/>
</dbReference>
<proteinExistence type="predicted"/>
<comment type="pathway">
    <text evidence="1">Cofactor biosynthesis; riboflavin biosynthesis.</text>
</comment>